<protein>
    <submittedName>
        <fullName evidence="1">Uncharacterized protein</fullName>
    </submittedName>
</protein>
<evidence type="ECO:0000313" key="2">
    <source>
        <dbReference type="Proteomes" id="UP001597051"/>
    </source>
</evidence>
<gene>
    <name evidence="1" type="ORF">ACFQ0S_00585</name>
</gene>
<keyword evidence="2" id="KW-1185">Reference proteome</keyword>
<comment type="caution">
    <text evidence="1">The sequence shown here is derived from an EMBL/GenBank/DDBJ whole genome shotgun (WGS) entry which is preliminary data.</text>
</comment>
<reference evidence="2" key="1">
    <citation type="journal article" date="2019" name="Int. J. Syst. Evol. Microbiol.">
        <title>The Global Catalogue of Microorganisms (GCM) 10K type strain sequencing project: providing services to taxonomists for standard genome sequencing and annotation.</title>
        <authorList>
            <consortium name="The Broad Institute Genomics Platform"/>
            <consortium name="The Broad Institute Genome Sequencing Center for Infectious Disease"/>
            <person name="Wu L."/>
            <person name="Ma J."/>
        </authorList>
    </citation>
    <scope>NUCLEOTIDE SEQUENCE [LARGE SCALE GENOMIC DNA]</scope>
    <source>
        <strain evidence="2">CECT 7649</strain>
    </source>
</reference>
<proteinExistence type="predicted"/>
<dbReference type="RefSeq" id="WP_379755586.1">
    <property type="nucleotide sequence ID" value="NZ_JBHSYB010000020.1"/>
</dbReference>
<dbReference type="Proteomes" id="UP001597051">
    <property type="component" value="Unassembled WGS sequence"/>
</dbReference>
<dbReference type="EMBL" id="JBHTIZ010000005">
    <property type="protein sequence ID" value="MFD0982960.1"/>
    <property type="molecule type" value="Genomic_DNA"/>
</dbReference>
<sequence>MSNSKTKTVFIWRKLWCCFFGHRFVTTRNITNHFKEFKCCTCKIELTNDEKGRKIFLTPELKDINQTLELFYQKKHHLV</sequence>
<name>A0ABW3IYR3_9FLAO</name>
<accession>A0ABW3IYR3</accession>
<organism evidence="1 2">
    <name type="scientific">Flavobacterium myungsuense</name>
    <dbReference type="NCBI Taxonomy" id="651823"/>
    <lineage>
        <taxon>Bacteria</taxon>
        <taxon>Pseudomonadati</taxon>
        <taxon>Bacteroidota</taxon>
        <taxon>Flavobacteriia</taxon>
        <taxon>Flavobacteriales</taxon>
        <taxon>Flavobacteriaceae</taxon>
        <taxon>Flavobacterium</taxon>
    </lineage>
</organism>
<evidence type="ECO:0000313" key="1">
    <source>
        <dbReference type="EMBL" id="MFD0982960.1"/>
    </source>
</evidence>